<evidence type="ECO:0000256" key="1">
    <source>
        <dbReference type="SAM" id="MobiDB-lite"/>
    </source>
</evidence>
<feature type="compositionally biased region" description="Low complexity" evidence="1">
    <location>
        <begin position="22"/>
        <end position="31"/>
    </location>
</feature>
<evidence type="ECO:0000313" key="2">
    <source>
        <dbReference type="EMBL" id="KIM90931.1"/>
    </source>
</evidence>
<sequence length="188" mass="20647">MLVLQGSAAAQNTSLPTPPSSPQRSLRPSRPIDSTVNLLDSLVAFYHQERMWVYRTRASLELVLESAPSSTSNSATSTVESDSSMEVDESTTLNTTDMRAPGGDNVESSTVPGLRATLGMRRKKGFKLKLEGISTRAKRRETNLGHEVPPTPGVQMLEMFENMMQARMDSCERLRSLVKDANTLTNDS</sequence>
<reference evidence="2 3" key="1">
    <citation type="submission" date="2014-04" db="EMBL/GenBank/DDBJ databases">
        <authorList>
            <consortium name="DOE Joint Genome Institute"/>
            <person name="Kuo A."/>
            <person name="Tarkka M."/>
            <person name="Buscot F."/>
            <person name="Kohler A."/>
            <person name="Nagy L.G."/>
            <person name="Floudas D."/>
            <person name="Copeland A."/>
            <person name="Barry K.W."/>
            <person name="Cichocki N."/>
            <person name="Veneault-Fourrey C."/>
            <person name="LaButti K."/>
            <person name="Lindquist E.A."/>
            <person name="Lipzen A."/>
            <person name="Lundell T."/>
            <person name="Morin E."/>
            <person name="Murat C."/>
            <person name="Sun H."/>
            <person name="Tunlid A."/>
            <person name="Henrissat B."/>
            <person name="Grigoriev I.V."/>
            <person name="Hibbett D.S."/>
            <person name="Martin F."/>
            <person name="Nordberg H.P."/>
            <person name="Cantor M.N."/>
            <person name="Hua S.X."/>
        </authorList>
    </citation>
    <scope>NUCLEOTIDE SEQUENCE [LARGE SCALE GENOMIC DNA]</scope>
    <source>
        <strain evidence="2 3">F 1598</strain>
    </source>
</reference>
<dbReference type="EMBL" id="KN832972">
    <property type="protein sequence ID" value="KIM90931.1"/>
    <property type="molecule type" value="Genomic_DNA"/>
</dbReference>
<reference evidence="3" key="2">
    <citation type="submission" date="2015-01" db="EMBL/GenBank/DDBJ databases">
        <title>Evolutionary Origins and Diversification of the Mycorrhizal Mutualists.</title>
        <authorList>
            <consortium name="DOE Joint Genome Institute"/>
            <consortium name="Mycorrhizal Genomics Consortium"/>
            <person name="Kohler A."/>
            <person name="Kuo A."/>
            <person name="Nagy L.G."/>
            <person name="Floudas D."/>
            <person name="Copeland A."/>
            <person name="Barry K.W."/>
            <person name="Cichocki N."/>
            <person name="Veneault-Fourrey C."/>
            <person name="LaButti K."/>
            <person name="Lindquist E.A."/>
            <person name="Lipzen A."/>
            <person name="Lundell T."/>
            <person name="Morin E."/>
            <person name="Murat C."/>
            <person name="Riley R."/>
            <person name="Ohm R."/>
            <person name="Sun H."/>
            <person name="Tunlid A."/>
            <person name="Henrissat B."/>
            <person name="Grigoriev I.V."/>
            <person name="Hibbett D.S."/>
            <person name="Martin F."/>
        </authorList>
    </citation>
    <scope>NUCLEOTIDE SEQUENCE [LARGE SCALE GENOMIC DNA]</scope>
    <source>
        <strain evidence="3">F 1598</strain>
    </source>
</reference>
<keyword evidence="3" id="KW-1185">Reference proteome</keyword>
<protein>
    <submittedName>
        <fullName evidence="2">Uncharacterized protein</fullName>
    </submittedName>
</protein>
<proteinExistence type="predicted"/>
<dbReference type="HOGENOM" id="CLU_096586_0_0_1"/>
<dbReference type="AlphaFoldDB" id="A0A0C3GJV7"/>
<dbReference type="Proteomes" id="UP000054166">
    <property type="component" value="Unassembled WGS sequence"/>
</dbReference>
<feature type="region of interest" description="Disordered" evidence="1">
    <location>
        <begin position="1"/>
        <end position="32"/>
    </location>
</feature>
<dbReference type="OrthoDB" id="3217075at2759"/>
<organism evidence="2 3">
    <name type="scientific">Piloderma croceum (strain F 1598)</name>
    <dbReference type="NCBI Taxonomy" id="765440"/>
    <lineage>
        <taxon>Eukaryota</taxon>
        <taxon>Fungi</taxon>
        <taxon>Dikarya</taxon>
        <taxon>Basidiomycota</taxon>
        <taxon>Agaricomycotina</taxon>
        <taxon>Agaricomycetes</taxon>
        <taxon>Agaricomycetidae</taxon>
        <taxon>Atheliales</taxon>
        <taxon>Atheliaceae</taxon>
        <taxon>Piloderma</taxon>
    </lineage>
</organism>
<gene>
    <name evidence="2" type="ORF">PILCRDRAFT_155785</name>
</gene>
<name>A0A0C3GJV7_PILCF</name>
<feature type="region of interest" description="Disordered" evidence="1">
    <location>
        <begin position="65"/>
        <end position="111"/>
    </location>
</feature>
<feature type="compositionally biased region" description="Low complexity" evidence="1">
    <location>
        <begin position="65"/>
        <end position="82"/>
    </location>
</feature>
<accession>A0A0C3GJV7</accession>
<evidence type="ECO:0000313" key="3">
    <source>
        <dbReference type="Proteomes" id="UP000054166"/>
    </source>
</evidence>
<dbReference type="InParanoid" id="A0A0C3GJV7"/>